<evidence type="ECO:0000313" key="14">
    <source>
        <dbReference type="Proteomes" id="UP000697127"/>
    </source>
</evidence>
<comment type="subcellular location">
    <subcellularLocation>
        <location evidence="1">Nucleus</location>
        <location evidence="1">Nucleolus</location>
    </subcellularLocation>
</comment>
<dbReference type="GO" id="GO:0030686">
    <property type="term" value="C:90S preribosome"/>
    <property type="evidence" value="ECO:0007669"/>
    <property type="project" value="TreeGrafter"/>
</dbReference>
<feature type="compositionally biased region" description="Basic residues" evidence="11">
    <location>
        <begin position="8"/>
        <end position="25"/>
    </location>
</feature>
<dbReference type="CDD" id="cd01882">
    <property type="entry name" value="BMS1"/>
    <property type="match status" value="1"/>
</dbReference>
<dbReference type="GO" id="GO:0005525">
    <property type="term" value="F:GTP binding"/>
    <property type="evidence" value="ECO:0007669"/>
    <property type="project" value="UniProtKB-KW"/>
</dbReference>
<evidence type="ECO:0000256" key="6">
    <source>
        <dbReference type="ARBA" id="ARBA00022840"/>
    </source>
</evidence>
<evidence type="ECO:0000256" key="9">
    <source>
        <dbReference type="ARBA" id="ARBA00049117"/>
    </source>
</evidence>
<dbReference type="GO" id="GO:0000479">
    <property type="term" value="P:endonucleolytic cleavage of tricistronic rRNA transcript (SSU-rRNA, 5.8S rRNA, LSU-rRNA)"/>
    <property type="evidence" value="ECO:0007669"/>
    <property type="project" value="TreeGrafter"/>
</dbReference>
<dbReference type="SMART" id="SM00785">
    <property type="entry name" value="AARP2CN"/>
    <property type="match status" value="1"/>
</dbReference>
<evidence type="ECO:0000256" key="5">
    <source>
        <dbReference type="ARBA" id="ARBA00022801"/>
    </source>
</evidence>
<dbReference type="InterPro" id="IPR012948">
    <property type="entry name" value="AARP2CN"/>
</dbReference>
<feature type="region of interest" description="Disordered" evidence="11">
    <location>
        <begin position="1181"/>
        <end position="1210"/>
    </location>
</feature>
<feature type="compositionally biased region" description="Acidic residues" evidence="11">
    <location>
        <begin position="691"/>
        <end position="704"/>
    </location>
</feature>
<comment type="catalytic activity">
    <reaction evidence="9">
        <text>GTP + H2O = GDP + phosphate + H(+)</text>
        <dbReference type="Rhea" id="RHEA:19669"/>
        <dbReference type="ChEBI" id="CHEBI:15377"/>
        <dbReference type="ChEBI" id="CHEBI:15378"/>
        <dbReference type="ChEBI" id="CHEBI:37565"/>
        <dbReference type="ChEBI" id="CHEBI:43474"/>
        <dbReference type="ChEBI" id="CHEBI:58189"/>
    </reaction>
    <physiologicalReaction direction="left-to-right" evidence="9">
        <dbReference type="Rhea" id="RHEA:19670"/>
    </physiologicalReaction>
</comment>
<feature type="compositionally biased region" description="Acidic residues" evidence="11">
    <location>
        <begin position="525"/>
        <end position="539"/>
    </location>
</feature>
<feature type="compositionally biased region" description="Acidic residues" evidence="11">
    <location>
        <begin position="731"/>
        <end position="743"/>
    </location>
</feature>
<keyword evidence="8" id="KW-0539">Nucleus</keyword>
<feature type="compositionally biased region" description="Basic and acidic residues" evidence="11">
    <location>
        <begin position="607"/>
        <end position="617"/>
    </location>
</feature>
<dbReference type="PANTHER" id="PTHR12858">
    <property type="entry name" value="RIBOSOME BIOGENESIS PROTEIN"/>
    <property type="match status" value="1"/>
</dbReference>
<dbReference type="SUPFAM" id="SSF52540">
    <property type="entry name" value="P-loop containing nucleoside triphosphate hydrolases"/>
    <property type="match status" value="1"/>
</dbReference>
<evidence type="ECO:0000256" key="2">
    <source>
        <dbReference type="ARBA" id="ARBA00022517"/>
    </source>
</evidence>
<organism evidence="13 14">
    <name type="scientific">Pichia californica</name>
    <dbReference type="NCBI Taxonomy" id="460514"/>
    <lineage>
        <taxon>Eukaryota</taxon>
        <taxon>Fungi</taxon>
        <taxon>Dikarya</taxon>
        <taxon>Ascomycota</taxon>
        <taxon>Saccharomycotina</taxon>
        <taxon>Pichiomycetes</taxon>
        <taxon>Pichiales</taxon>
        <taxon>Pichiaceae</taxon>
        <taxon>Pichia</taxon>
    </lineage>
</organism>
<keyword evidence="4" id="KW-0547">Nucleotide-binding</keyword>
<feature type="region of interest" description="Disordered" evidence="11">
    <location>
        <begin position="581"/>
        <end position="622"/>
    </location>
</feature>
<dbReference type="PANTHER" id="PTHR12858:SF2">
    <property type="entry name" value="RIBOSOME BIOGENESIS PROTEIN BMS1 HOMOLOG"/>
    <property type="match status" value="1"/>
</dbReference>
<dbReference type="FunFam" id="3.40.50.300:FF:000105">
    <property type="entry name" value="BMS1 ribosome biogenesis factor"/>
    <property type="match status" value="1"/>
</dbReference>
<evidence type="ECO:0000259" key="12">
    <source>
        <dbReference type="PROSITE" id="PS51714"/>
    </source>
</evidence>
<feature type="region of interest" description="Disordered" evidence="11">
    <location>
        <begin position="521"/>
        <end position="541"/>
    </location>
</feature>
<keyword evidence="6" id="KW-0067">ATP-binding</keyword>
<feature type="compositionally biased region" description="Basic and acidic residues" evidence="11">
    <location>
        <begin position="1181"/>
        <end position="1197"/>
    </location>
</feature>
<dbReference type="PROSITE" id="PS51714">
    <property type="entry name" value="G_BMS1"/>
    <property type="match status" value="1"/>
</dbReference>
<keyword evidence="2" id="KW-0690">Ribosome biogenesis</keyword>
<sequence>MDSQQANKTHRGNSRKNTAKQKLHSQGKNAKAFAFAKPGKLQRQAIRSSDLGEKKFHVPMIDRTPEDDPPPVIVAVVGPPGTGKTTLIRSLVRRLTKTTVTDIKGPITVVSGKRRRLTFLECSNDLNSMIDIAKIADLVLLMMDGNFGFEMETMEFLNIAQHHGMPRVLGITTHLDLFKKPATMRAAKKRLKQRFWTEVYQGAKLFYLSGVINGRYPDREILNLSRFISVMKFRPLKWRNEHPYLLADRIIDLTHPTKIEKDPKCDRKIALYGYLHGTPLPSNNARVHLAGVGDYTVSNVEKLPDPCPTPYFEQKMEDYEREQRKIAEANGEEVPAKTHRRRKRLEDKQKIIYAPMSDVHGVLIDKDAVYIDVAQKSFKSEEDMSGIGEKLVSDLQNAADIIDTRKSSGLKLFSDGPEISGDYNKDLESAEDEEEEEEEEEISDDENDQLHGDSGRHQLRRARVHKQDIENLEDEHVNIEDDQEEEDDDLVYFDEDADDLAREKKLKQIKKSQNLVNEEKLQFETDSELDQDEEDEEDGMSQWKSIGGKLKNLQIKKTWDINKLIYMNNIDPKDVIARWKQEEELDEENLTPSSEDNNEDEEDEEDFFTKKEEKVIEDSNDGLNLSLEQLKSKWTPDSESLNSLKKRFFMSAKQRIAKEKASIAENGEGEELYGDFEDLEDAEGEEKEREDVEGESDESDENSEDEKSDKDDFTNFEEEEMKDEMGIGTEVNEDSDESDDETTDSVSKQRALNAKKKEKLKQQFEEEEEYKGDEDPFNEHDNWYEFQKAKMAKQLEINKAELSKLDVDARNKIEGYAAGSYVKLTFDSLPMEFIENFDPTFPIIIGGLLSTEERFGFINGRIRRHRWHKKILKSNDPLILSLGWRRFQTLPIYTTSDSRTRNRMLKYTPEHAYCFTTFYGPLVAPNTTFCGIQVVDKDHTTGSFRIAATGIVEDLNAESSIVKKLKLVGYPQKIYRNTAFIKDMFTSAMEVAKFEGASIKTVSGIRGEIKRALSSPEGHYRATFEDRILMSDIVILRTWYPVKPKKFYNPVTSLLLKEKDNWKGMRLTGEVRAVNGVETPKGKDSNYNKIERQERKFHGLKVPSSVKSNLPFKSQIQQMNKQKNKTYIQKRAVVMGSEEKKARKLIQTIQTIKNDKESMRRSKKDSKMQEKIKAREKIEAFRQEKQKEKKKEYFETHGKKRKFASNDGEG</sequence>
<dbReference type="GO" id="GO:0000462">
    <property type="term" value="P:maturation of SSU-rRNA from tricistronic rRNA transcript (SSU-rRNA, 5.8S rRNA, LSU-rRNA)"/>
    <property type="evidence" value="ECO:0007669"/>
    <property type="project" value="TreeGrafter"/>
</dbReference>
<evidence type="ECO:0000256" key="11">
    <source>
        <dbReference type="SAM" id="MobiDB-lite"/>
    </source>
</evidence>
<feature type="domain" description="Bms1-type G" evidence="12">
    <location>
        <begin position="70"/>
        <end position="234"/>
    </location>
</feature>
<dbReference type="InterPro" id="IPR003959">
    <property type="entry name" value="ATPase_AAA_core"/>
</dbReference>
<dbReference type="GO" id="GO:0003924">
    <property type="term" value="F:GTPase activity"/>
    <property type="evidence" value="ECO:0007669"/>
    <property type="project" value="TreeGrafter"/>
</dbReference>
<evidence type="ECO:0000256" key="4">
    <source>
        <dbReference type="ARBA" id="ARBA00022741"/>
    </source>
</evidence>
<comment type="caution">
    <text evidence="13">The sequence shown here is derived from an EMBL/GenBank/DDBJ whole genome shotgun (WGS) entry which is preliminary data.</text>
</comment>
<dbReference type="GO" id="GO:0032040">
    <property type="term" value="C:small-subunit processome"/>
    <property type="evidence" value="ECO:0007669"/>
    <property type="project" value="UniProtKB-ARBA"/>
</dbReference>
<dbReference type="Pfam" id="PF00004">
    <property type="entry name" value="AAA"/>
    <property type="match status" value="1"/>
</dbReference>
<accession>A0A9P6WG02</accession>
<dbReference type="GO" id="GO:0005654">
    <property type="term" value="C:nucleoplasm"/>
    <property type="evidence" value="ECO:0007669"/>
    <property type="project" value="UniProtKB-ARBA"/>
</dbReference>
<dbReference type="Pfam" id="PF04950">
    <property type="entry name" value="RIBIOP_C"/>
    <property type="match status" value="1"/>
</dbReference>
<dbReference type="Gene3D" id="3.40.50.300">
    <property type="entry name" value="P-loop containing nucleotide triphosphate hydrolases"/>
    <property type="match status" value="1"/>
</dbReference>
<feature type="region of interest" description="Disordered" evidence="11">
    <location>
        <begin position="660"/>
        <end position="760"/>
    </location>
</feature>
<dbReference type="SMART" id="SM01362">
    <property type="entry name" value="DUF663"/>
    <property type="match status" value="1"/>
</dbReference>
<dbReference type="GO" id="GO:0016887">
    <property type="term" value="F:ATP hydrolysis activity"/>
    <property type="evidence" value="ECO:0007669"/>
    <property type="project" value="InterPro"/>
</dbReference>
<reference evidence="13" key="1">
    <citation type="submission" date="2020-11" db="EMBL/GenBank/DDBJ databases">
        <title>Kefir isolates.</title>
        <authorList>
            <person name="Marcisauskas S."/>
            <person name="Kim Y."/>
            <person name="Blasche S."/>
        </authorList>
    </citation>
    <scope>NUCLEOTIDE SEQUENCE</scope>
    <source>
        <strain evidence="13">Olga-1</strain>
    </source>
</reference>
<dbReference type="GO" id="GO:0005524">
    <property type="term" value="F:ATP binding"/>
    <property type="evidence" value="ECO:0007669"/>
    <property type="project" value="UniProtKB-KW"/>
</dbReference>
<evidence type="ECO:0000256" key="3">
    <source>
        <dbReference type="ARBA" id="ARBA00022553"/>
    </source>
</evidence>
<evidence type="ECO:0000256" key="7">
    <source>
        <dbReference type="ARBA" id="ARBA00023134"/>
    </source>
</evidence>
<comment type="similarity">
    <text evidence="10">Belongs to the TRAFAC class translation factor GTPase superfamily. Bms1-like GTPase family. BMS1 subfamily.</text>
</comment>
<dbReference type="InterPro" id="IPR037875">
    <property type="entry name" value="Bms1_N"/>
</dbReference>
<dbReference type="InterPro" id="IPR030387">
    <property type="entry name" value="G_Bms1/Tsr1_dom"/>
</dbReference>
<keyword evidence="3" id="KW-0597">Phosphoprotein</keyword>
<proteinExistence type="inferred from homology"/>
<feature type="non-terminal residue" evidence="13">
    <location>
        <position position="1210"/>
    </location>
</feature>
<name>A0A9P6WG02_9ASCO</name>
<feature type="compositionally biased region" description="Acidic residues" evidence="11">
    <location>
        <begin position="429"/>
        <end position="447"/>
    </location>
</feature>
<feature type="compositionally biased region" description="Acidic residues" evidence="11">
    <location>
        <begin position="667"/>
        <end position="685"/>
    </location>
</feature>
<evidence type="ECO:0000313" key="13">
    <source>
        <dbReference type="EMBL" id="KAG0686455.1"/>
    </source>
</evidence>
<evidence type="ECO:0000256" key="8">
    <source>
        <dbReference type="ARBA" id="ARBA00023242"/>
    </source>
</evidence>
<gene>
    <name evidence="13" type="primary">BMS1</name>
    <name evidence="13" type="ORF">C6P40_004076</name>
</gene>
<dbReference type="GO" id="GO:0034511">
    <property type="term" value="F:U3 snoRNA binding"/>
    <property type="evidence" value="ECO:0007669"/>
    <property type="project" value="TreeGrafter"/>
</dbReference>
<feature type="region of interest" description="Disordered" evidence="11">
    <location>
        <begin position="409"/>
        <end position="458"/>
    </location>
</feature>
<dbReference type="InterPro" id="IPR027417">
    <property type="entry name" value="P-loop_NTPase"/>
</dbReference>
<dbReference type="InterPro" id="IPR039761">
    <property type="entry name" value="Bms1/Tsr1"/>
</dbReference>
<protein>
    <submittedName>
        <fullName evidence="13">Glycoside hydrolase 2 (Mannanase, beta-galactosidase)</fullName>
    </submittedName>
</protein>
<dbReference type="AlphaFoldDB" id="A0A9P6WG02"/>
<feature type="region of interest" description="Disordered" evidence="11">
    <location>
        <begin position="1"/>
        <end position="49"/>
    </location>
</feature>
<keyword evidence="5 13" id="KW-0378">Hydrolase</keyword>
<evidence type="ECO:0000256" key="1">
    <source>
        <dbReference type="ARBA" id="ARBA00004604"/>
    </source>
</evidence>
<feature type="compositionally biased region" description="Acidic residues" evidence="11">
    <location>
        <begin position="596"/>
        <end position="606"/>
    </location>
</feature>
<dbReference type="EMBL" id="PUHW01000500">
    <property type="protein sequence ID" value="KAG0686455.1"/>
    <property type="molecule type" value="Genomic_DNA"/>
</dbReference>
<dbReference type="Proteomes" id="UP000697127">
    <property type="component" value="Unassembled WGS sequence"/>
</dbReference>
<dbReference type="InterPro" id="IPR007034">
    <property type="entry name" value="BMS1_TSR1_C"/>
</dbReference>
<evidence type="ECO:0000256" key="10">
    <source>
        <dbReference type="ARBA" id="ARBA00061391"/>
    </source>
</evidence>
<keyword evidence="14" id="KW-1185">Reference proteome</keyword>
<dbReference type="Pfam" id="PF08142">
    <property type="entry name" value="AARP2CN"/>
    <property type="match status" value="1"/>
</dbReference>
<keyword evidence="7" id="KW-0342">GTP-binding</keyword>